<sequence>MVGASNTNELLRAALNSGRTPSAGGRPSASKRGSRQSTPSKMRSRAESREGSDDEFDDAASMASDDTWIETADDDSAGQKAAEAGDNWETIFDEATDSLGEKRAATREKALATIVRVMSLRYLGDELAGSRIALLEALKRSARSTKSEKESMLALLALGQWFVSFGMDEGDEYAGAEALLRTLVSDHKSASVRAVALNILGIANFVAAVDFNDAADVMRFVSERFFAAGAASAPAALLRQALETYGLLLTVLVDGNAQLAERTFERAFAAHMRALAADAVDVRVAAAQNFALMHEALGGDDFERQDELVATLRALRQESAKRHGKRDTHAQRSAMRLVLRSLEEGEAPQMHLVLGGRQVAFDRWQRIVRLQSFRACLGGGLPVHFVENPLLQDVFGVRFGRVDGPAADAARVVVSPKSELAKMRSRDMRKKRSAHNAQQAAFDFD</sequence>
<dbReference type="SUPFAM" id="SSF48371">
    <property type="entry name" value="ARM repeat"/>
    <property type="match status" value="1"/>
</dbReference>
<dbReference type="PANTHER" id="PTHR12354:SF1">
    <property type="entry name" value="INTERFERON-RELATED DEVELOPMENTAL REGULATOR 1"/>
    <property type="match status" value="1"/>
</dbReference>
<comment type="similarity">
    <text evidence="1">Belongs to the IFRD family.</text>
</comment>
<dbReference type="EMBL" id="JANBOJ010000219">
    <property type="protein sequence ID" value="KAJ1720855.1"/>
    <property type="molecule type" value="Genomic_DNA"/>
</dbReference>
<dbReference type="InterPro" id="IPR007701">
    <property type="entry name" value="Interferon-rel_develop_reg_N"/>
</dbReference>
<accession>A0A9W7XZI7</accession>
<feature type="domain" description="Interferon-related developmental regulator N-terminal" evidence="3">
    <location>
        <begin position="66"/>
        <end position="343"/>
    </location>
</feature>
<gene>
    <name evidence="4" type="primary">IFRD1</name>
    <name evidence="4" type="ORF">LPJ53_004553</name>
</gene>
<dbReference type="InterPro" id="IPR039777">
    <property type="entry name" value="IFRD"/>
</dbReference>
<dbReference type="PANTHER" id="PTHR12354">
    <property type="entry name" value="INTERFERON-RELATED DEVELOPMENTAL REGULATOR"/>
    <property type="match status" value="1"/>
</dbReference>
<dbReference type="InterPro" id="IPR016024">
    <property type="entry name" value="ARM-type_fold"/>
</dbReference>
<dbReference type="Proteomes" id="UP001149813">
    <property type="component" value="Unassembled WGS sequence"/>
</dbReference>
<reference evidence="4" key="1">
    <citation type="submission" date="2022-07" db="EMBL/GenBank/DDBJ databases">
        <title>Phylogenomic reconstructions and comparative analyses of Kickxellomycotina fungi.</title>
        <authorList>
            <person name="Reynolds N.K."/>
            <person name="Stajich J.E."/>
            <person name="Barry K."/>
            <person name="Grigoriev I.V."/>
            <person name="Crous P."/>
            <person name="Smith M.E."/>
        </authorList>
    </citation>
    <scope>NUCLEOTIDE SEQUENCE</scope>
    <source>
        <strain evidence="4">NBRC 32514</strain>
    </source>
</reference>
<protein>
    <submittedName>
        <fullName evidence="4">Interferon- developmental regulator 1</fullName>
    </submittedName>
</protein>
<name>A0A9W7XZI7_9FUNG</name>
<evidence type="ECO:0000256" key="1">
    <source>
        <dbReference type="ARBA" id="ARBA00008828"/>
    </source>
</evidence>
<evidence type="ECO:0000313" key="4">
    <source>
        <dbReference type="EMBL" id="KAJ1720855.1"/>
    </source>
</evidence>
<proteinExistence type="inferred from homology"/>
<evidence type="ECO:0000256" key="2">
    <source>
        <dbReference type="SAM" id="MobiDB-lite"/>
    </source>
</evidence>
<feature type="region of interest" description="Disordered" evidence="2">
    <location>
        <begin position="1"/>
        <end position="60"/>
    </location>
</feature>
<dbReference type="OrthoDB" id="18978at2759"/>
<comment type="caution">
    <text evidence="4">The sequence shown here is derived from an EMBL/GenBank/DDBJ whole genome shotgun (WGS) entry which is preliminary data.</text>
</comment>
<keyword evidence="5" id="KW-1185">Reference proteome</keyword>
<feature type="region of interest" description="Disordered" evidence="2">
    <location>
        <begin position="424"/>
        <end position="445"/>
    </location>
</feature>
<dbReference type="Pfam" id="PF05004">
    <property type="entry name" value="IFRD"/>
    <property type="match status" value="1"/>
</dbReference>
<evidence type="ECO:0000259" key="3">
    <source>
        <dbReference type="Pfam" id="PF05004"/>
    </source>
</evidence>
<dbReference type="AlphaFoldDB" id="A0A9W7XZI7"/>
<organism evidence="4 5">
    <name type="scientific">Coemansia erecta</name>
    <dbReference type="NCBI Taxonomy" id="147472"/>
    <lineage>
        <taxon>Eukaryota</taxon>
        <taxon>Fungi</taxon>
        <taxon>Fungi incertae sedis</taxon>
        <taxon>Zoopagomycota</taxon>
        <taxon>Kickxellomycotina</taxon>
        <taxon>Kickxellomycetes</taxon>
        <taxon>Kickxellales</taxon>
        <taxon>Kickxellaceae</taxon>
        <taxon>Coemansia</taxon>
    </lineage>
</organism>
<evidence type="ECO:0000313" key="5">
    <source>
        <dbReference type="Proteomes" id="UP001149813"/>
    </source>
</evidence>